<keyword evidence="5 10" id="KW-0375">Hydrogen ion transport</keyword>
<evidence type="ECO:0000256" key="6">
    <source>
        <dbReference type="ARBA" id="ARBA00023065"/>
    </source>
</evidence>
<accession>A0A7Y2EAX3</accession>
<dbReference type="AlphaFoldDB" id="A0A7Y2EAX3"/>
<dbReference type="GO" id="GO:0005886">
    <property type="term" value="C:plasma membrane"/>
    <property type="evidence" value="ECO:0007669"/>
    <property type="project" value="UniProtKB-SubCell"/>
</dbReference>
<keyword evidence="10" id="KW-1003">Cell membrane</keyword>
<evidence type="ECO:0000256" key="3">
    <source>
        <dbReference type="ARBA" id="ARBA00007681"/>
    </source>
</evidence>
<dbReference type="Proteomes" id="UP000547674">
    <property type="component" value="Unassembled WGS sequence"/>
</dbReference>
<evidence type="ECO:0000256" key="8">
    <source>
        <dbReference type="ARBA" id="ARBA00023196"/>
    </source>
</evidence>
<keyword evidence="6 10" id="KW-0406">Ion transport</keyword>
<dbReference type="PRINTS" id="PR00126">
    <property type="entry name" value="ATPASEGAMMA"/>
</dbReference>
<dbReference type="Gene3D" id="1.10.287.80">
    <property type="entry name" value="ATP synthase, gamma subunit, helix hairpin domain"/>
    <property type="match status" value="1"/>
</dbReference>
<evidence type="ECO:0000313" key="12">
    <source>
        <dbReference type="Proteomes" id="UP000547674"/>
    </source>
</evidence>
<evidence type="ECO:0000256" key="5">
    <source>
        <dbReference type="ARBA" id="ARBA00022781"/>
    </source>
</evidence>
<evidence type="ECO:0000256" key="4">
    <source>
        <dbReference type="ARBA" id="ARBA00022448"/>
    </source>
</evidence>
<dbReference type="SUPFAM" id="SSF52943">
    <property type="entry name" value="ATP synthase (F1-ATPase), gamma subunit"/>
    <property type="match status" value="1"/>
</dbReference>
<comment type="subunit">
    <text evidence="10">F-type ATPases have 2 components, CF(1) - the catalytic core - and CF(0) - the membrane proton channel. CF(1) has five subunits: alpha(3), beta(3), gamma(1), delta(1), epsilon(1). CF(0) has three main subunits: a, b and c.</text>
</comment>
<dbReference type="HAMAP" id="MF_00815">
    <property type="entry name" value="ATP_synth_gamma_bact"/>
    <property type="match status" value="1"/>
</dbReference>
<sequence>MPSLADINRRIKSVKNTQQITKAMEMVSAAKLRRAQERLEAARPYGHKLTEMLENLAAVAADTNHPLFEKRPVQKRALVVIAGDKGLAGSYNANVIRRAEGFLKSGNDVETHLITVGKRTRDYFTRRSAPILKSYAELGDQVDILKAQTISREIMGYYLSGEVDEIMVLGTRFISAMTRSITLETFLPIEPPVGKAEVTNYIFEPDAASIFANLVPRYVANSLLMSLLESSASEHGARMVAMGAASTNARDMIGRLTLIRNRARQAAITKEISEIVGGAEALS</sequence>
<dbReference type="Gene3D" id="3.40.1380.10">
    <property type="match status" value="1"/>
</dbReference>
<comment type="subcellular location">
    <subcellularLocation>
        <location evidence="10">Cell membrane</location>
        <topology evidence="10">Peripheral membrane protein</topology>
    </subcellularLocation>
    <subcellularLocation>
        <location evidence="2">Membrane</location>
        <topology evidence="2">Peripheral membrane protein</topology>
    </subcellularLocation>
</comment>
<keyword evidence="4 10" id="KW-0813">Transport</keyword>
<dbReference type="GO" id="GO:0046933">
    <property type="term" value="F:proton-transporting ATP synthase activity, rotational mechanism"/>
    <property type="evidence" value="ECO:0007669"/>
    <property type="project" value="UniProtKB-UniRule"/>
</dbReference>
<evidence type="ECO:0000256" key="9">
    <source>
        <dbReference type="ARBA" id="ARBA00023310"/>
    </source>
</evidence>
<dbReference type="NCBIfam" id="TIGR01146">
    <property type="entry name" value="ATPsyn_F1gamma"/>
    <property type="match status" value="1"/>
</dbReference>
<proteinExistence type="inferred from homology"/>
<dbReference type="Pfam" id="PF00231">
    <property type="entry name" value="ATP-synt"/>
    <property type="match status" value="1"/>
</dbReference>
<evidence type="ECO:0000256" key="10">
    <source>
        <dbReference type="HAMAP-Rule" id="MF_00815"/>
    </source>
</evidence>
<dbReference type="PANTHER" id="PTHR11693">
    <property type="entry name" value="ATP SYNTHASE GAMMA CHAIN"/>
    <property type="match status" value="1"/>
</dbReference>
<keyword evidence="7 10" id="KW-0472">Membrane</keyword>
<reference evidence="11 12" key="1">
    <citation type="submission" date="2020-03" db="EMBL/GenBank/DDBJ databases">
        <title>Metabolic flexibility allows generalist bacteria to become dominant in a frequently disturbed ecosystem.</title>
        <authorList>
            <person name="Chen Y.-J."/>
            <person name="Leung P.M."/>
            <person name="Bay S.K."/>
            <person name="Hugenholtz P."/>
            <person name="Kessler A.J."/>
            <person name="Shelley G."/>
            <person name="Waite D.W."/>
            <person name="Cook P.L."/>
            <person name="Greening C."/>
        </authorList>
    </citation>
    <scope>NUCLEOTIDE SEQUENCE [LARGE SCALE GENOMIC DNA]</scope>
    <source>
        <strain evidence="11">SS_bin_28</strain>
    </source>
</reference>
<dbReference type="InterPro" id="IPR000131">
    <property type="entry name" value="ATP_synth_F1_gsu"/>
</dbReference>
<name>A0A7Y2EAX3_UNCEI</name>
<keyword evidence="8 10" id="KW-0139">CF(1)</keyword>
<evidence type="ECO:0000313" key="11">
    <source>
        <dbReference type="EMBL" id="NNF07547.1"/>
    </source>
</evidence>
<dbReference type="GO" id="GO:0042777">
    <property type="term" value="P:proton motive force-driven plasma membrane ATP synthesis"/>
    <property type="evidence" value="ECO:0007669"/>
    <property type="project" value="UniProtKB-UniRule"/>
</dbReference>
<dbReference type="InterPro" id="IPR023632">
    <property type="entry name" value="ATP_synth_F1_gsu_CS"/>
</dbReference>
<evidence type="ECO:0000256" key="1">
    <source>
        <dbReference type="ARBA" id="ARBA00003456"/>
    </source>
</evidence>
<comment type="function">
    <text evidence="1 10">Produces ATP from ADP in the presence of a proton gradient across the membrane. The gamma chain is believed to be important in regulating ATPase activity and the flow of protons through the CF(0) complex.</text>
</comment>
<dbReference type="EMBL" id="JABDJR010000496">
    <property type="protein sequence ID" value="NNF07547.1"/>
    <property type="molecule type" value="Genomic_DNA"/>
</dbReference>
<evidence type="ECO:0000256" key="7">
    <source>
        <dbReference type="ARBA" id="ARBA00023136"/>
    </source>
</evidence>
<dbReference type="PROSITE" id="PS00153">
    <property type="entry name" value="ATPASE_GAMMA"/>
    <property type="match status" value="1"/>
</dbReference>
<dbReference type="PANTHER" id="PTHR11693:SF22">
    <property type="entry name" value="ATP SYNTHASE SUBUNIT GAMMA, MITOCHONDRIAL"/>
    <property type="match status" value="1"/>
</dbReference>
<organism evidence="11 12">
    <name type="scientific">Eiseniibacteriota bacterium</name>
    <dbReference type="NCBI Taxonomy" id="2212470"/>
    <lineage>
        <taxon>Bacteria</taxon>
        <taxon>Candidatus Eiseniibacteriota</taxon>
    </lineage>
</organism>
<comment type="similarity">
    <text evidence="3 10">Belongs to the ATPase gamma chain family.</text>
</comment>
<evidence type="ECO:0000256" key="2">
    <source>
        <dbReference type="ARBA" id="ARBA00004170"/>
    </source>
</evidence>
<dbReference type="GO" id="GO:0045259">
    <property type="term" value="C:proton-transporting ATP synthase complex"/>
    <property type="evidence" value="ECO:0007669"/>
    <property type="project" value="UniProtKB-KW"/>
</dbReference>
<dbReference type="CDD" id="cd12151">
    <property type="entry name" value="F1-ATPase_gamma"/>
    <property type="match status" value="1"/>
</dbReference>
<protein>
    <recommendedName>
        <fullName evidence="10">ATP synthase gamma chain</fullName>
    </recommendedName>
    <alternativeName>
        <fullName evidence="10">ATP synthase F1 sector gamma subunit</fullName>
    </alternativeName>
    <alternativeName>
        <fullName evidence="10">F-ATPase gamma subunit</fullName>
    </alternativeName>
</protein>
<dbReference type="GO" id="GO:0005524">
    <property type="term" value="F:ATP binding"/>
    <property type="evidence" value="ECO:0007669"/>
    <property type="project" value="UniProtKB-UniRule"/>
</dbReference>
<comment type="caution">
    <text evidence="11">The sequence shown here is derived from an EMBL/GenBank/DDBJ whole genome shotgun (WGS) entry which is preliminary data.</text>
</comment>
<gene>
    <name evidence="10 11" type="primary">atpG</name>
    <name evidence="11" type="ORF">HKN21_12365</name>
</gene>
<dbReference type="InterPro" id="IPR035968">
    <property type="entry name" value="ATP_synth_F1_ATPase_gsu"/>
</dbReference>
<keyword evidence="9 10" id="KW-0066">ATP synthesis</keyword>